<evidence type="ECO:0000256" key="1">
    <source>
        <dbReference type="ARBA" id="ARBA00022490"/>
    </source>
</evidence>
<evidence type="ECO:0000313" key="9">
    <source>
        <dbReference type="EMBL" id="KAG5684300.1"/>
    </source>
</evidence>
<evidence type="ECO:0000256" key="3">
    <source>
        <dbReference type="ARBA" id="ARBA00022884"/>
    </source>
</evidence>
<keyword evidence="1 5" id="KW-0963">Cytoplasm</keyword>
<evidence type="ECO:0000259" key="8">
    <source>
        <dbReference type="PROSITE" id="PS50102"/>
    </source>
</evidence>
<dbReference type="Pfam" id="PF12353">
    <property type="entry name" value="eIF3g"/>
    <property type="match status" value="1"/>
</dbReference>
<dbReference type="AlphaFoldDB" id="A0A9J6CQY5"/>
<dbReference type="Gene3D" id="3.30.70.330">
    <property type="match status" value="1"/>
</dbReference>
<dbReference type="SMART" id="SM00360">
    <property type="entry name" value="RRM"/>
    <property type="match status" value="1"/>
</dbReference>
<evidence type="ECO:0000256" key="7">
    <source>
        <dbReference type="SAM" id="MobiDB-lite"/>
    </source>
</evidence>
<keyword evidence="10" id="KW-1185">Reference proteome</keyword>
<dbReference type="GO" id="GO:0016282">
    <property type="term" value="C:eukaryotic 43S preinitiation complex"/>
    <property type="evidence" value="ECO:0007669"/>
    <property type="project" value="UniProtKB-UniRule"/>
</dbReference>
<keyword evidence="4 5" id="KW-0648">Protein biosynthesis</keyword>
<dbReference type="Proteomes" id="UP001107558">
    <property type="component" value="Chromosome 1"/>
</dbReference>
<comment type="subcellular location">
    <subcellularLocation>
        <location evidence="5">Cytoplasm</location>
    </subcellularLocation>
</comment>
<evidence type="ECO:0000256" key="4">
    <source>
        <dbReference type="ARBA" id="ARBA00022917"/>
    </source>
</evidence>
<dbReference type="OrthoDB" id="639027at2759"/>
<dbReference type="GO" id="GO:0003723">
    <property type="term" value="F:RNA binding"/>
    <property type="evidence" value="ECO:0007669"/>
    <property type="project" value="UniProtKB-UniRule"/>
</dbReference>
<protein>
    <recommendedName>
        <fullName evidence="5">Eukaryotic translation initiation factor 3 subunit G</fullName>
        <shortName evidence="5">eIF3g</shortName>
    </recommendedName>
    <alternativeName>
        <fullName evidence="5">Eukaryotic translation initiation factor 3 RNA-binding subunit</fullName>
        <shortName evidence="5">eIF-3 RNA-binding subunit</shortName>
    </alternativeName>
    <alternativeName>
        <fullName evidence="5">Eukaryotic translation initiation factor 3 subunit 4</fullName>
    </alternativeName>
</protein>
<comment type="subunit">
    <text evidence="5">Component of the eukaryotic translation initiation factor 3 (eIF-3) complex.</text>
</comment>
<dbReference type="InterPro" id="IPR024675">
    <property type="entry name" value="eIF3g_N"/>
</dbReference>
<dbReference type="InterPro" id="IPR034240">
    <property type="entry name" value="eIF3G_RRM"/>
</dbReference>
<dbReference type="GO" id="GO:0033290">
    <property type="term" value="C:eukaryotic 48S preinitiation complex"/>
    <property type="evidence" value="ECO:0007669"/>
    <property type="project" value="UniProtKB-UniRule"/>
</dbReference>
<evidence type="ECO:0000256" key="2">
    <source>
        <dbReference type="ARBA" id="ARBA00022540"/>
    </source>
</evidence>
<evidence type="ECO:0000256" key="5">
    <source>
        <dbReference type="HAMAP-Rule" id="MF_03006"/>
    </source>
</evidence>
<feature type="compositionally biased region" description="Low complexity" evidence="7">
    <location>
        <begin position="154"/>
        <end position="166"/>
    </location>
</feature>
<dbReference type="PIRSF" id="PIRSF037949">
    <property type="entry name" value="Transl_init_eIF-3_RNA-bind"/>
    <property type="match status" value="1"/>
</dbReference>
<comment type="similarity">
    <text evidence="5">Belongs to the eIF-3 subunit G family.</text>
</comment>
<evidence type="ECO:0000256" key="6">
    <source>
        <dbReference type="PROSITE-ProRule" id="PRU00176"/>
    </source>
</evidence>
<dbReference type="SUPFAM" id="SSF54928">
    <property type="entry name" value="RNA-binding domain, RBD"/>
    <property type="match status" value="1"/>
</dbReference>
<dbReference type="CDD" id="cd12933">
    <property type="entry name" value="eIF3G"/>
    <property type="match status" value="1"/>
</dbReference>
<dbReference type="EMBL" id="JADBJN010000001">
    <property type="protein sequence ID" value="KAG5684300.1"/>
    <property type="molecule type" value="Genomic_DNA"/>
</dbReference>
<gene>
    <name evidence="9" type="ORF">PVAND_013535</name>
</gene>
<dbReference type="InterPro" id="IPR012677">
    <property type="entry name" value="Nucleotide-bd_a/b_plait_sf"/>
</dbReference>
<proteinExistence type="inferred from homology"/>
<feature type="region of interest" description="Disordered" evidence="7">
    <location>
        <begin position="154"/>
        <end position="191"/>
    </location>
</feature>
<sequence>MPALDDYKSSWADEIELESGSLPPPTEEIDENGVKTVTEYKLNKDDKKVKVVRTYKLQKLVVSKSIAHRRSLHKFGDSVNDEPGPNSQTTFVSEDINMQLITNKEEERSNDTVLDPKNQFAKCRFCNGGHFTTNCPYRHTAAYIEKILDTKPAASTSAAETTTSKSGGKYVPPFIKDQQNKNAASKGGRDDTTAIRISNLSESTSDADLEELTNKFGRKSKMYLAKDKNTGLCKGFAYVHFYSKEDAAAAIETLDGFGYDHLILKAEWSKPQYN</sequence>
<evidence type="ECO:0000313" key="10">
    <source>
        <dbReference type="Proteomes" id="UP001107558"/>
    </source>
</evidence>
<dbReference type="GO" id="GO:0005852">
    <property type="term" value="C:eukaryotic translation initiation factor 3 complex"/>
    <property type="evidence" value="ECO:0007669"/>
    <property type="project" value="UniProtKB-UniRule"/>
</dbReference>
<dbReference type="CDD" id="cd12408">
    <property type="entry name" value="RRM_eIF3G_like"/>
    <property type="match status" value="1"/>
</dbReference>
<dbReference type="Pfam" id="PF00076">
    <property type="entry name" value="RRM_1"/>
    <property type="match status" value="1"/>
</dbReference>
<keyword evidence="3 6" id="KW-0694">RNA-binding</keyword>
<feature type="domain" description="RRM" evidence="8">
    <location>
        <begin position="193"/>
        <end position="271"/>
    </location>
</feature>
<comment type="caution">
    <text evidence="9">The sequence shown here is derived from an EMBL/GenBank/DDBJ whole genome shotgun (WGS) entry which is preliminary data.</text>
</comment>
<organism evidence="9 10">
    <name type="scientific">Polypedilum vanderplanki</name>
    <name type="common">Sleeping chironomid midge</name>
    <dbReference type="NCBI Taxonomy" id="319348"/>
    <lineage>
        <taxon>Eukaryota</taxon>
        <taxon>Metazoa</taxon>
        <taxon>Ecdysozoa</taxon>
        <taxon>Arthropoda</taxon>
        <taxon>Hexapoda</taxon>
        <taxon>Insecta</taxon>
        <taxon>Pterygota</taxon>
        <taxon>Neoptera</taxon>
        <taxon>Endopterygota</taxon>
        <taxon>Diptera</taxon>
        <taxon>Nematocera</taxon>
        <taxon>Chironomoidea</taxon>
        <taxon>Chironomidae</taxon>
        <taxon>Chironominae</taxon>
        <taxon>Polypedilum</taxon>
        <taxon>Polypedilum</taxon>
    </lineage>
</organism>
<keyword evidence="2 5" id="KW-0396">Initiation factor</keyword>
<dbReference type="PROSITE" id="PS50102">
    <property type="entry name" value="RRM"/>
    <property type="match status" value="1"/>
</dbReference>
<name>A0A9J6CQY5_POLVA</name>
<dbReference type="InterPro" id="IPR017334">
    <property type="entry name" value="eIF3_g"/>
</dbReference>
<dbReference type="PANTHER" id="PTHR10352">
    <property type="entry name" value="EUKARYOTIC TRANSLATION INITIATION FACTOR 3 SUBUNIT G"/>
    <property type="match status" value="1"/>
</dbReference>
<comment type="function">
    <text evidence="5">RNA-binding component of the eukaryotic translation initiation factor 3 (eIF-3) complex, which is involved in protein synthesis of a specialized repertoire of mRNAs and, together with other initiation factors, stimulates binding of mRNA and methionyl-tRNAi to the 40S ribosome. The eIF-3 complex specifically targets and initiates translation of a subset of mRNAs involved in cell proliferation. This subunit can bind 18S rRNA.</text>
</comment>
<accession>A0A9J6CQY5</accession>
<reference evidence="9" key="1">
    <citation type="submission" date="2021-03" db="EMBL/GenBank/DDBJ databases">
        <title>Chromosome level genome of the anhydrobiotic midge Polypedilum vanderplanki.</title>
        <authorList>
            <person name="Yoshida Y."/>
            <person name="Kikawada T."/>
            <person name="Gusev O."/>
        </authorList>
    </citation>
    <scope>NUCLEOTIDE SEQUENCE</scope>
    <source>
        <strain evidence="9">NIAS01</strain>
        <tissue evidence="9">Whole body or cell culture</tissue>
    </source>
</reference>
<dbReference type="InterPro" id="IPR000504">
    <property type="entry name" value="RRM_dom"/>
</dbReference>
<dbReference type="InterPro" id="IPR035979">
    <property type="entry name" value="RBD_domain_sf"/>
</dbReference>
<dbReference type="GO" id="GO:0003743">
    <property type="term" value="F:translation initiation factor activity"/>
    <property type="evidence" value="ECO:0007669"/>
    <property type="project" value="UniProtKB-UniRule"/>
</dbReference>
<dbReference type="GO" id="GO:0001732">
    <property type="term" value="P:formation of cytoplasmic translation initiation complex"/>
    <property type="evidence" value="ECO:0007669"/>
    <property type="project" value="UniProtKB-UniRule"/>
</dbReference>
<dbReference type="HAMAP" id="MF_03006">
    <property type="entry name" value="eIF3g"/>
    <property type="match status" value="1"/>
</dbReference>